<comment type="caution">
    <text evidence="1">The sequence shown here is derived from an EMBL/GenBank/DDBJ whole genome shotgun (WGS) entry which is preliminary data.</text>
</comment>
<sequence>MTNAQFVFAGKPPAGTAIVLRSLLPDCRFQPIFITVESAIGPSPRDGHPLPPDFSCKDGRWIYRGRLTDRVLKNVGVAIKWVHGHERVERLRHEAHVYKELDLKDLTGVLVPESYGFFGGTDARSGTEVGCAVFELCTPMGRPTAQKLQDVYHSALKLHAEGFEHGNMLDSHNRHFLLGEDGSARIISLERSNTKHAGCKGDCLELIRLSTHFNAMLSQYGECLFSSALRFDTSAGPPVAASRRRRRRPALVQLIVCLCVLVVAVVPVVPVVPDVVYNLSSQSKPSIYRAVIDDVIANIKSEFDEYGVSEDVLAELQHVSPVNSVTLHSFYNADIVFAVEMGSEGHCIPCCRVRTGKPAADSSTAASPATPTHPSSPASSTTPNALPSAPYAPISHLSLCCSSTSSGSAD</sequence>
<reference evidence="1" key="1">
    <citation type="submission" date="2022-07" db="EMBL/GenBank/DDBJ databases">
        <title>Genome Sequence of Phlebia brevispora.</title>
        <authorList>
            <person name="Buettner E."/>
        </authorList>
    </citation>
    <scope>NUCLEOTIDE SEQUENCE</scope>
    <source>
        <strain evidence="1">MPL23</strain>
    </source>
</reference>
<proteinExistence type="predicted"/>
<accession>A0ACC1RUF9</accession>
<keyword evidence="2" id="KW-1185">Reference proteome</keyword>
<gene>
    <name evidence="1" type="ORF">NM688_g8340</name>
</gene>
<evidence type="ECO:0000313" key="1">
    <source>
        <dbReference type="EMBL" id="KAJ3525856.1"/>
    </source>
</evidence>
<protein>
    <submittedName>
        <fullName evidence="1">Uncharacterized protein</fullName>
    </submittedName>
</protein>
<organism evidence="1 2">
    <name type="scientific">Phlebia brevispora</name>
    <dbReference type="NCBI Taxonomy" id="194682"/>
    <lineage>
        <taxon>Eukaryota</taxon>
        <taxon>Fungi</taxon>
        <taxon>Dikarya</taxon>
        <taxon>Basidiomycota</taxon>
        <taxon>Agaricomycotina</taxon>
        <taxon>Agaricomycetes</taxon>
        <taxon>Polyporales</taxon>
        <taxon>Meruliaceae</taxon>
        <taxon>Phlebia</taxon>
    </lineage>
</organism>
<dbReference type="EMBL" id="JANHOG010002213">
    <property type="protein sequence ID" value="KAJ3525856.1"/>
    <property type="molecule type" value="Genomic_DNA"/>
</dbReference>
<dbReference type="Proteomes" id="UP001148662">
    <property type="component" value="Unassembled WGS sequence"/>
</dbReference>
<evidence type="ECO:0000313" key="2">
    <source>
        <dbReference type="Proteomes" id="UP001148662"/>
    </source>
</evidence>
<name>A0ACC1RUF9_9APHY</name>